<dbReference type="AlphaFoldDB" id="A0A1Y1VBL8"/>
<feature type="compositionally biased region" description="Polar residues" evidence="1">
    <location>
        <begin position="9"/>
        <end position="18"/>
    </location>
</feature>
<evidence type="ECO:0000256" key="1">
    <source>
        <dbReference type="SAM" id="MobiDB-lite"/>
    </source>
</evidence>
<feature type="compositionally biased region" description="Basic and acidic residues" evidence="1">
    <location>
        <begin position="742"/>
        <end position="755"/>
    </location>
</feature>
<dbReference type="Proteomes" id="UP000193719">
    <property type="component" value="Unassembled WGS sequence"/>
</dbReference>
<comment type="caution">
    <text evidence="2">The sequence shown here is derived from an EMBL/GenBank/DDBJ whole genome shotgun (WGS) entry which is preliminary data.</text>
</comment>
<feature type="compositionally biased region" description="Low complexity" evidence="1">
    <location>
        <begin position="690"/>
        <end position="705"/>
    </location>
</feature>
<evidence type="ECO:0000313" key="2">
    <source>
        <dbReference type="EMBL" id="ORX50646.1"/>
    </source>
</evidence>
<protein>
    <submittedName>
        <fullName evidence="2">Uncharacterized protein</fullName>
    </submittedName>
</protein>
<feature type="compositionally biased region" description="Low complexity" evidence="1">
    <location>
        <begin position="19"/>
        <end position="29"/>
    </location>
</feature>
<dbReference type="EMBL" id="MCFH01000020">
    <property type="protein sequence ID" value="ORX50646.1"/>
    <property type="molecule type" value="Genomic_DNA"/>
</dbReference>
<organism evidence="2 3">
    <name type="scientific">Piromyces finnis</name>
    <dbReference type="NCBI Taxonomy" id="1754191"/>
    <lineage>
        <taxon>Eukaryota</taxon>
        <taxon>Fungi</taxon>
        <taxon>Fungi incertae sedis</taxon>
        <taxon>Chytridiomycota</taxon>
        <taxon>Chytridiomycota incertae sedis</taxon>
        <taxon>Neocallimastigomycetes</taxon>
        <taxon>Neocallimastigales</taxon>
        <taxon>Neocallimastigaceae</taxon>
        <taxon>Piromyces</taxon>
    </lineage>
</organism>
<keyword evidence="3" id="KW-1185">Reference proteome</keyword>
<feature type="region of interest" description="Disordered" evidence="1">
    <location>
        <begin position="320"/>
        <end position="356"/>
    </location>
</feature>
<reference evidence="2 3" key="1">
    <citation type="submission" date="2016-08" db="EMBL/GenBank/DDBJ databases">
        <title>Genomes of anaerobic fungi encode conserved fungal cellulosomes for biomass hydrolysis.</title>
        <authorList>
            <consortium name="DOE Joint Genome Institute"/>
            <person name="Haitjema C.H."/>
            <person name="Gilmore S.P."/>
            <person name="Henske J.K."/>
            <person name="Solomon K.V."/>
            <person name="De Groot R."/>
            <person name="Kuo A."/>
            <person name="Mondo S.J."/>
            <person name="Salamov A.A."/>
            <person name="Labutti K."/>
            <person name="Zhao Z."/>
            <person name="Chiniquy J."/>
            <person name="Barry K."/>
            <person name="Brewer H.M."/>
            <person name="Purvine S.O."/>
            <person name="Wright A.T."/>
            <person name="Boxma B."/>
            <person name="Van Alen T."/>
            <person name="Hackstein J.H."/>
            <person name="Baker S.E."/>
            <person name="Grigoriev I.V."/>
            <person name="O'Malley M.A."/>
        </authorList>
    </citation>
    <scope>NUCLEOTIDE SEQUENCE [LARGE SCALE GENOMIC DNA]</scope>
    <source>
        <strain evidence="3">finn</strain>
    </source>
</reference>
<gene>
    <name evidence="2" type="ORF">BCR36DRAFT_583231</name>
</gene>
<reference evidence="2 3" key="2">
    <citation type="submission" date="2016-08" db="EMBL/GenBank/DDBJ databases">
        <title>Pervasive Adenine N6-methylation of Active Genes in Fungi.</title>
        <authorList>
            <consortium name="DOE Joint Genome Institute"/>
            <person name="Mondo S.J."/>
            <person name="Dannebaum R.O."/>
            <person name="Kuo R.C."/>
            <person name="Labutti K."/>
            <person name="Haridas S."/>
            <person name="Kuo A."/>
            <person name="Salamov A."/>
            <person name="Ahrendt S.R."/>
            <person name="Lipzen A."/>
            <person name="Sullivan W."/>
            <person name="Andreopoulos W.B."/>
            <person name="Clum A."/>
            <person name="Lindquist E."/>
            <person name="Daum C."/>
            <person name="Ramamoorthy G.K."/>
            <person name="Gryganskyi A."/>
            <person name="Culley D."/>
            <person name="Magnuson J.K."/>
            <person name="James T.Y."/>
            <person name="O'Malley M.A."/>
            <person name="Stajich J.E."/>
            <person name="Spatafora J.W."/>
            <person name="Visel A."/>
            <person name="Grigoriev I.V."/>
        </authorList>
    </citation>
    <scope>NUCLEOTIDE SEQUENCE [LARGE SCALE GENOMIC DNA]</scope>
    <source>
        <strain evidence="3">finn</strain>
    </source>
</reference>
<feature type="region of interest" description="Disordered" evidence="1">
    <location>
        <begin position="736"/>
        <end position="779"/>
    </location>
</feature>
<name>A0A1Y1VBL8_9FUNG</name>
<feature type="region of interest" description="Disordered" evidence="1">
    <location>
        <begin position="670"/>
        <end position="705"/>
    </location>
</feature>
<evidence type="ECO:0000313" key="3">
    <source>
        <dbReference type="Proteomes" id="UP000193719"/>
    </source>
</evidence>
<proteinExistence type="predicted"/>
<sequence>MNDTDRRNLNNTKNSPLQNNESGSLDNNNNIKLINLKSKKIIKNVEETEKEENTQYDEKYISKKNEEEIKNEDIIRKLLTLRKIKKGYSILNDPSDINENKDVSTMRKDQNAMENSDEVILNKILNWKEIKTEGEIINKKSNSNDDRIEINENQKQLKRYTINNVSDIINKHFIDLEKIKKENEINEALKENFDNEMLIQNLFDWKKVKKEDEMSEEINSNEIENDDETKNKKIEFNNEILINDCFNWKIIKQENENREEENNKENLNNEFLLENFINWKEIKHENIIHEMKNEDKSEEGKKVLIKDLVDFKEIEMEKAMSKEENKKDKKGLKLSKEKEKYSNNNNDTFPKQEIKNKGKEKDFTFDSSLSRKNETISNLNDLYENSKLASPLLSTSTLPSSLSLTIKELNGNDSEEETLLSSHNFEEDYDKHFSIPIPQENNFPTLEDVEAASSSSNVITSTNSTSKISIIDEYNSDLSSVIPGTTKHDQKFLLLSSPSPSLSPSQSMDLIQLKKENTIQSPLIFSCSSDNEEKRGKKDLITLSDELPNQTIFNPEEIHLSSTFNELSPNMNSSSFVSNSFHSSPPSISSPNSKLSFSLPSYNNLPLFEDNMEQDFKDDINSKDLDQNKESIHHHYNNDEYDHLIIKSLTNTSLSNTNISDLLIADRNNSSNEPEEVCINNNNNKREMYSSNSENSKENNTTNATPEETYIYSKNMQSSSSPLKEFSDFIDEINNEEDSENEEKNQTFNQKDDIPQNKTKKKENNKSNPSTPSNDMNDQNYSIEDNFLLFIQDYLDQGDRVWEFV</sequence>
<feature type="region of interest" description="Disordered" evidence="1">
    <location>
        <begin position="1"/>
        <end position="29"/>
    </location>
</feature>
<accession>A0A1Y1VBL8</accession>